<dbReference type="InterPro" id="IPR034015">
    <property type="entry name" value="M1_LTA4H"/>
</dbReference>
<dbReference type="OrthoDB" id="9814383at2"/>
<reference evidence="6" key="1">
    <citation type="submission" date="2007-10" db="EMBL/GenBank/DDBJ databases">
        <title>Complete genome of Alkaliphilus oremlandii OhILAs.</title>
        <authorList>
            <person name="Copeland A."/>
            <person name="Lucas S."/>
            <person name="Lapidus A."/>
            <person name="Barry K."/>
            <person name="Detter J.C."/>
            <person name="Glavina del Rio T."/>
            <person name="Hammon N."/>
            <person name="Israni S."/>
            <person name="Dalin E."/>
            <person name="Tice H."/>
            <person name="Pitluck S."/>
            <person name="Chain P."/>
            <person name="Malfatti S."/>
            <person name="Shin M."/>
            <person name="Vergez L."/>
            <person name="Schmutz J."/>
            <person name="Larimer F."/>
            <person name="Land M."/>
            <person name="Hauser L."/>
            <person name="Kyrpides N."/>
            <person name="Mikhailova N."/>
            <person name="Stolz J.F."/>
            <person name="Dawson A."/>
            <person name="Fisher E."/>
            <person name="Crable B."/>
            <person name="Perera E."/>
            <person name="Lisak J."/>
            <person name="Ranganathan M."/>
            <person name="Basu P."/>
            <person name="Richardson P."/>
        </authorList>
    </citation>
    <scope>NUCLEOTIDE SEQUENCE [LARGE SCALE GENOMIC DNA]</scope>
    <source>
        <strain evidence="6">OhILAs</strain>
    </source>
</reference>
<dbReference type="GO" id="GO:0004177">
    <property type="term" value="F:aminopeptidase activity"/>
    <property type="evidence" value="ECO:0007669"/>
    <property type="project" value="UniProtKB-KW"/>
</dbReference>
<name>A8MKJ2_ALKOO</name>
<keyword evidence="2" id="KW-0479">Metal-binding</keyword>
<feature type="domain" description="Peptidase M1 membrane alanine aminopeptidase" evidence="4">
    <location>
        <begin position="293"/>
        <end position="497"/>
    </location>
</feature>
<keyword evidence="5" id="KW-0031">Aminopeptidase</keyword>
<evidence type="ECO:0000256" key="1">
    <source>
        <dbReference type="PIRSR" id="PIRSR634015-1"/>
    </source>
</evidence>
<dbReference type="InterPro" id="IPR027268">
    <property type="entry name" value="Peptidase_M4/M1_CTD_sf"/>
</dbReference>
<sequence length="500" mass="57950">MYQIKLRKKLYLWGIVLVVFLIPVVLNFIWNTGQVQRVFNTVTQHKEIAEYTINAVFSKEDRIIRGQQHTSYENTSDNEVESIYFHLYPNAFKDSKTAPFQRGDMVRAYPNGFDKGWIKIHSVVEGKNKVDYRIMGKGDTNLRVTPKEPIKPGERIALTIDFEVKLPNAVGRMGYGENTVNIANWYPILSVFDKNGWNLEPYYAIGDPFYSKTAEYSVNFTIPEEYKLATTGNIIKVSDGNKSKTYKINANNVRDFAIVLSENFTVSKGLVEDIEVLSYTIGGQKKEEALKYGMDSLAIFNQLFGKYPYEQLSIVASDFFIGGMEYPNIVLISQELYEVKENFPLEYVIAHEVAHQWWYGIVGNNEITEPWLDEALTEYATLLYFEEKYGDTVKDEVYDKMIKKQYEALGKARKGKEDHILRSLKEFEDALEYSSIVYSKGAMFLEELRQQMGDESFIKAMREYYEAFQFKNATTEDFYNVVQKNSTSDLKDLFSEWLNK</sequence>
<accession>A8MKJ2</accession>
<comment type="cofactor">
    <cofactor evidence="2">
        <name>Zn(2+)</name>
        <dbReference type="ChEBI" id="CHEBI:29105"/>
    </cofactor>
    <text evidence="2">Binds 1 zinc ion per subunit.</text>
</comment>
<dbReference type="HOGENOM" id="CLU_015077_1_0_9"/>
<keyword evidence="6" id="KW-1185">Reference proteome</keyword>
<proteinExistence type="predicted"/>
<dbReference type="EMBL" id="CP000853">
    <property type="protein sequence ID" value="ABW20324.1"/>
    <property type="molecule type" value="Genomic_DNA"/>
</dbReference>
<keyword evidence="3" id="KW-1133">Transmembrane helix</keyword>
<evidence type="ECO:0000313" key="5">
    <source>
        <dbReference type="EMBL" id="ABW20324.1"/>
    </source>
</evidence>
<keyword evidence="3" id="KW-0812">Transmembrane</keyword>
<dbReference type="RefSeq" id="WP_012160631.1">
    <property type="nucleotide sequence ID" value="NC_009922.1"/>
</dbReference>
<keyword evidence="2" id="KW-0862">Zinc</keyword>
<gene>
    <name evidence="5" type="ordered locus">Clos_2793</name>
</gene>
<feature type="binding site" evidence="2">
    <location>
        <position position="374"/>
    </location>
    <ligand>
        <name>Zn(2+)</name>
        <dbReference type="ChEBI" id="CHEBI:29105"/>
        <note>catalytic</note>
    </ligand>
</feature>
<dbReference type="GO" id="GO:0008237">
    <property type="term" value="F:metallopeptidase activity"/>
    <property type="evidence" value="ECO:0007669"/>
    <property type="project" value="InterPro"/>
</dbReference>
<evidence type="ECO:0000256" key="2">
    <source>
        <dbReference type="PIRSR" id="PIRSR634015-3"/>
    </source>
</evidence>
<dbReference type="PANTHER" id="PTHR45726">
    <property type="entry name" value="LEUKOTRIENE A-4 HYDROLASE"/>
    <property type="match status" value="1"/>
</dbReference>
<feature type="transmembrane region" description="Helical" evidence="3">
    <location>
        <begin position="12"/>
        <end position="30"/>
    </location>
</feature>
<organism evidence="5 6">
    <name type="scientific">Alkaliphilus oremlandii (strain OhILAs)</name>
    <name type="common">Clostridium oremlandii (strain OhILAs)</name>
    <dbReference type="NCBI Taxonomy" id="350688"/>
    <lineage>
        <taxon>Bacteria</taxon>
        <taxon>Bacillati</taxon>
        <taxon>Bacillota</taxon>
        <taxon>Clostridia</taxon>
        <taxon>Peptostreptococcales</taxon>
        <taxon>Natronincolaceae</taxon>
        <taxon>Alkaliphilus</taxon>
    </lineage>
</organism>
<dbReference type="Gene3D" id="1.10.390.10">
    <property type="entry name" value="Neutral Protease Domain 2"/>
    <property type="match status" value="1"/>
</dbReference>
<feature type="binding site" evidence="2">
    <location>
        <position position="351"/>
    </location>
    <ligand>
        <name>Zn(2+)</name>
        <dbReference type="ChEBI" id="CHEBI:29105"/>
        <note>catalytic</note>
    </ligand>
</feature>
<dbReference type="STRING" id="350688.Clos_2793"/>
<evidence type="ECO:0000259" key="4">
    <source>
        <dbReference type="Pfam" id="PF01433"/>
    </source>
</evidence>
<dbReference type="AlphaFoldDB" id="A8MKJ2"/>
<keyword evidence="5" id="KW-0378">Hydrolase</keyword>
<feature type="binding site" evidence="2">
    <location>
        <position position="355"/>
    </location>
    <ligand>
        <name>Zn(2+)</name>
        <dbReference type="ChEBI" id="CHEBI:29105"/>
        <note>catalytic</note>
    </ligand>
</feature>
<feature type="active site" description="Proton donor" evidence="1">
    <location>
        <position position="438"/>
    </location>
</feature>
<protein>
    <submittedName>
        <fullName evidence="5">Peptidase M1 membrane alanine aminopeptidase</fullName>
    </submittedName>
</protein>
<keyword evidence="3" id="KW-0472">Membrane</keyword>
<dbReference type="SUPFAM" id="SSF55486">
    <property type="entry name" value="Metalloproteases ('zincins'), catalytic domain"/>
    <property type="match status" value="1"/>
</dbReference>
<dbReference type="Proteomes" id="UP000000269">
    <property type="component" value="Chromosome"/>
</dbReference>
<dbReference type="CDD" id="cd09604">
    <property type="entry name" value="M1_APN_like"/>
    <property type="match status" value="1"/>
</dbReference>
<feature type="active site" description="Proton acceptor" evidence="1">
    <location>
        <position position="352"/>
    </location>
</feature>
<evidence type="ECO:0000256" key="3">
    <source>
        <dbReference type="SAM" id="Phobius"/>
    </source>
</evidence>
<dbReference type="KEGG" id="aoe:Clos_2793"/>
<dbReference type="InterPro" id="IPR014782">
    <property type="entry name" value="Peptidase_M1_dom"/>
</dbReference>
<dbReference type="GO" id="GO:0008270">
    <property type="term" value="F:zinc ion binding"/>
    <property type="evidence" value="ECO:0007669"/>
    <property type="project" value="InterPro"/>
</dbReference>
<dbReference type="Pfam" id="PF01433">
    <property type="entry name" value="Peptidase_M1"/>
    <property type="match status" value="1"/>
</dbReference>
<keyword evidence="5" id="KW-0645">Protease</keyword>
<dbReference type="eggNOG" id="COG0308">
    <property type="taxonomic scope" value="Bacteria"/>
</dbReference>
<evidence type="ECO:0000313" key="6">
    <source>
        <dbReference type="Proteomes" id="UP000000269"/>
    </source>
</evidence>
<dbReference type="PANTHER" id="PTHR45726:SF3">
    <property type="entry name" value="LEUKOTRIENE A-4 HYDROLASE"/>
    <property type="match status" value="1"/>
</dbReference>